<dbReference type="Proteomes" id="UP001595456">
    <property type="component" value="Unassembled WGS sequence"/>
</dbReference>
<organism evidence="2 3">
    <name type="scientific">Alteraurantiacibacter palmitatis</name>
    <dbReference type="NCBI Taxonomy" id="2054628"/>
    <lineage>
        <taxon>Bacteria</taxon>
        <taxon>Pseudomonadati</taxon>
        <taxon>Pseudomonadota</taxon>
        <taxon>Alphaproteobacteria</taxon>
        <taxon>Sphingomonadales</taxon>
        <taxon>Erythrobacteraceae</taxon>
        <taxon>Alteraurantiacibacter</taxon>
    </lineage>
</organism>
<keyword evidence="3" id="KW-1185">Reference proteome</keyword>
<feature type="domain" description="Short chain dehydrogenase-like proteobacteria" evidence="1">
    <location>
        <begin position="6"/>
        <end position="105"/>
    </location>
</feature>
<comment type="caution">
    <text evidence="2">The sequence shown here is derived from an EMBL/GenBank/DDBJ whole genome shotgun (WGS) entry which is preliminary data.</text>
</comment>
<protein>
    <submittedName>
        <fullName evidence="2">Rossmann fold domain-containing protein</fullName>
    </submittedName>
</protein>
<dbReference type="Pfam" id="PF21777">
    <property type="entry name" value="SDR-like"/>
    <property type="match status" value="1"/>
</dbReference>
<proteinExistence type="predicted"/>
<dbReference type="EMBL" id="JBHRST010000020">
    <property type="protein sequence ID" value="MFC3098792.1"/>
    <property type="molecule type" value="Genomic_DNA"/>
</dbReference>
<dbReference type="InterPro" id="IPR048623">
    <property type="entry name" value="SDR-like_proteobact"/>
</dbReference>
<evidence type="ECO:0000313" key="2">
    <source>
        <dbReference type="EMBL" id="MFC3098792.1"/>
    </source>
</evidence>
<evidence type="ECO:0000313" key="3">
    <source>
        <dbReference type="Proteomes" id="UP001595456"/>
    </source>
</evidence>
<name>A0ABV7EB31_9SPHN</name>
<dbReference type="RefSeq" id="WP_336926516.1">
    <property type="nucleotide sequence ID" value="NZ_JBANRO010000007.1"/>
</dbReference>
<accession>A0ABV7EB31</accession>
<evidence type="ECO:0000259" key="1">
    <source>
        <dbReference type="Pfam" id="PF21777"/>
    </source>
</evidence>
<sequence length="120" mass="12704">MAQSVLRISKLPDAALEAAGAFHTHVAGELRKATEALPEGGDMVVIFPPAPHDHTAWREAAVQDLARAAAPRHRFNAIVGEREDDIDAVLAYLADAPGVTGQVFTLDEINGQDGNPAKSD</sequence>
<gene>
    <name evidence="2" type="ORF">ACFODU_13430</name>
</gene>
<reference evidence="3" key="1">
    <citation type="journal article" date="2019" name="Int. J. Syst. Evol. Microbiol.">
        <title>The Global Catalogue of Microorganisms (GCM) 10K type strain sequencing project: providing services to taxonomists for standard genome sequencing and annotation.</title>
        <authorList>
            <consortium name="The Broad Institute Genomics Platform"/>
            <consortium name="The Broad Institute Genome Sequencing Center for Infectious Disease"/>
            <person name="Wu L."/>
            <person name="Ma J."/>
        </authorList>
    </citation>
    <scope>NUCLEOTIDE SEQUENCE [LARGE SCALE GENOMIC DNA]</scope>
    <source>
        <strain evidence="3">KCTC 52607</strain>
    </source>
</reference>